<evidence type="ECO:0000256" key="4">
    <source>
        <dbReference type="ARBA" id="ARBA00022807"/>
    </source>
</evidence>
<evidence type="ECO:0000259" key="5">
    <source>
        <dbReference type="PROSITE" id="PS51935"/>
    </source>
</evidence>
<keyword evidence="7" id="KW-1185">Reference proteome</keyword>
<evidence type="ECO:0000256" key="1">
    <source>
        <dbReference type="ARBA" id="ARBA00007074"/>
    </source>
</evidence>
<comment type="similarity">
    <text evidence="1">Belongs to the peptidase C40 family.</text>
</comment>
<evidence type="ECO:0000313" key="6">
    <source>
        <dbReference type="EMBL" id="SEP79813.1"/>
    </source>
</evidence>
<dbReference type="SUPFAM" id="SSF54001">
    <property type="entry name" value="Cysteine proteinases"/>
    <property type="match status" value="1"/>
</dbReference>
<keyword evidence="3" id="KW-0378">Hydrolase</keyword>
<feature type="domain" description="NlpC/P60" evidence="5">
    <location>
        <begin position="1"/>
        <end position="131"/>
    </location>
</feature>
<dbReference type="Pfam" id="PF00877">
    <property type="entry name" value="NLPC_P60"/>
    <property type="match status" value="1"/>
</dbReference>
<accession>A0A1H9ATU7</accession>
<evidence type="ECO:0000313" key="7">
    <source>
        <dbReference type="Proteomes" id="UP000182360"/>
    </source>
</evidence>
<dbReference type="InterPro" id="IPR000064">
    <property type="entry name" value="NLP_P60_dom"/>
</dbReference>
<name>A0A1H9ATU7_9SPIR</name>
<organism evidence="6 7">
    <name type="scientific">Treponema bryantii</name>
    <dbReference type="NCBI Taxonomy" id="163"/>
    <lineage>
        <taxon>Bacteria</taxon>
        <taxon>Pseudomonadati</taxon>
        <taxon>Spirochaetota</taxon>
        <taxon>Spirochaetia</taxon>
        <taxon>Spirochaetales</taxon>
        <taxon>Treponemataceae</taxon>
        <taxon>Treponema</taxon>
    </lineage>
</organism>
<dbReference type="Gene3D" id="3.90.1720.10">
    <property type="entry name" value="endopeptidase domain like (from Nostoc punctiforme)"/>
    <property type="match status" value="1"/>
</dbReference>
<dbReference type="AlphaFoldDB" id="A0A1H9ATU7"/>
<dbReference type="RefSeq" id="WP_074640490.1">
    <property type="nucleotide sequence ID" value="NZ_FOFU01000001.1"/>
</dbReference>
<sequence>MSRTSINYEKIKELVGCPYKIHGRTKEGFDCYGIDIEVYKIHGMYLPDVDYDNPEQYESVFLEMIQKVKYEKLAYPQELCIIVIKIINEPTHTGVYLEHGLFIHATKEGVKIEPLHRWENRIEGYYKPSNC</sequence>
<dbReference type="OrthoDB" id="363232at2"/>
<gene>
    <name evidence="6" type="ORF">SAMN04487977_101458</name>
</gene>
<proteinExistence type="inferred from homology"/>
<keyword evidence="4" id="KW-0788">Thiol protease</keyword>
<dbReference type="Proteomes" id="UP000182360">
    <property type="component" value="Unassembled WGS sequence"/>
</dbReference>
<evidence type="ECO:0000256" key="2">
    <source>
        <dbReference type="ARBA" id="ARBA00022670"/>
    </source>
</evidence>
<evidence type="ECO:0000256" key="3">
    <source>
        <dbReference type="ARBA" id="ARBA00022801"/>
    </source>
</evidence>
<protein>
    <submittedName>
        <fullName evidence="6">NlpC/P60 family protein</fullName>
    </submittedName>
</protein>
<reference evidence="6 7" key="1">
    <citation type="submission" date="2016-10" db="EMBL/GenBank/DDBJ databases">
        <authorList>
            <person name="de Groot N.N."/>
        </authorList>
    </citation>
    <scope>NUCLEOTIDE SEQUENCE [LARGE SCALE GENOMIC DNA]</scope>
    <source>
        <strain evidence="6 7">B25</strain>
    </source>
</reference>
<dbReference type="GO" id="GO:0008234">
    <property type="term" value="F:cysteine-type peptidase activity"/>
    <property type="evidence" value="ECO:0007669"/>
    <property type="project" value="UniProtKB-KW"/>
</dbReference>
<dbReference type="EMBL" id="FOFU01000001">
    <property type="protein sequence ID" value="SEP79813.1"/>
    <property type="molecule type" value="Genomic_DNA"/>
</dbReference>
<dbReference type="InterPro" id="IPR038765">
    <property type="entry name" value="Papain-like_cys_pep_sf"/>
</dbReference>
<dbReference type="PROSITE" id="PS51935">
    <property type="entry name" value="NLPC_P60"/>
    <property type="match status" value="1"/>
</dbReference>
<keyword evidence="2" id="KW-0645">Protease</keyword>
<dbReference type="GO" id="GO:0006508">
    <property type="term" value="P:proteolysis"/>
    <property type="evidence" value="ECO:0007669"/>
    <property type="project" value="UniProtKB-KW"/>
</dbReference>